<dbReference type="CDD" id="cd03414">
    <property type="entry name" value="CbiX_SirB_C"/>
    <property type="match status" value="1"/>
</dbReference>
<dbReference type="RefSeq" id="WP_075509637.1">
    <property type="nucleotide sequence ID" value="NZ_CP089224.1"/>
</dbReference>
<dbReference type="PANTHER" id="PTHR33542:SF5">
    <property type="entry name" value="FERROCHELATASE CHE1"/>
    <property type="match status" value="1"/>
</dbReference>
<evidence type="ECO:0000313" key="4">
    <source>
        <dbReference type="Proteomes" id="UP000077342"/>
    </source>
</evidence>
<dbReference type="InterPro" id="IPR002762">
    <property type="entry name" value="CbiX-like"/>
</dbReference>
<comment type="caution">
    <text evidence="3">The sequence shown here is derived from an EMBL/GenBank/DDBJ whole genome shotgun (WGS) entry which is preliminary data.</text>
</comment>
<reference evidence="4" key="1">
    <citation type="submission" date="2016-04" db="EMBL/GenBank/DDBJ databases">
        <authorList>
            <person name="Strapagiel D."/>
            <person name="Borowka P."/>
            <person name="Marciniak B."/>
            <person name="Bakula Z."/>
            <person name="Van Ingen J."/>
            <person name="Safianowska A."/>
            <person name="Dziadek J."/>
            <person name="Jagielski T."/>
        </authorList>
    </citation>
    <scope>NUCLEOTIDE SEQUENCE [LARGE SCALE GENOMIC DNA]</scope>
    <source>
        <strain evidence="4">1010001458</strain>
    </source>
</reference>
<keyword evidence="1" id="KW-0479">Metal-binding</keyword>
<dbReference type="Pfam" id="PF01903">
    <property type="entry name" value="CbiX"/>
    <property type="match status" value="2"/>
</dbReference>
<proteinExistence type="predicted"/>
<dbReference type="GO" id="GO:0046872">
    <property type="term" value="F:metal ion binding"/>
    <property type="evidence" value="ECO:0007669"/>
    <property type="project" value="UniProtKB-KW"/>
</dbReference>
<dbReference type="GO" id="GO:0016829">
    <property type="term" value="F:lyase activity"/>
    <property type="evidence" value="ECO:0007669"/>
    <property type="project" value="UniProtKB-KW"/>
</dbReference>
<protein>
    <submittedName>
        <fullName evidence="3">Cobalamin biosynthesis protein CbiX</fullName>
    </submittedName>
</protein>
<keyword evidence="2" id="KW-0456">Lyase</keyword>
<dbReference type="Proteomes" id="UP000077342">
    <property type="component" value="Unassembled WGS sequence"/>
</dbReference>
<keyword evidence="4" id="KW-1185">Reference proteome</keyword>
<dbReference type="AlphaFoldDB" id="A0A164DGP6"/>
<dbReference type="InterPro" id="IPR050963">
    <property type="entry name" value="Sirohydro_Cobaltochel/CbiX"/>
</dbReference>
<evidence type="ECO:0000313" key="3">
    <source>
        <dbReference type="EMBL" id="KZS65989.1"/>
    </source>
</evidence>
<dbReference type="CDD" id="cd03416">
    <property type="entry name" value="CbiX_SirB_N"/>
    <property type="match status" value="1"/>
</dbReference>
<accession>A0A164DGP6</accession>
<dbReference type="Gene3D" id="3.40.50.1400">
    <property type="match status" value="2"/>
</dbReference>
<dbReference type="EMBL" id="LWCI01000055">
    <property type="protein sequence ID" value="KZS65989.1"/>
    <property type="molecule type" value="Genomic_DNA"/>
</dbReference>
<dbReference type="PANTHER" id="PTHR33542">
    <property type="entry name" value="SIROHYDROCHLORIN FERROCHELATASE, CHLOROPLASTIC"/>
    <property type="match status" value="1"/>
</dbReference>
<sequence length="241" mass="25447">MSLILTAHGTRRPTGVTMIGDLAARVSALVDQTVHVAFVDVLGPTPSEVLSGLSPATVSAKPAILVPAFLSRGYHVRTDLPAHVTASGHPDVTVTPALGPSREITRILAHQLVKSGWRPDDSVILAAAGTSDRRAHTDLHTARTFLSTLTGTHVELAFAATGGPDVCTAVAGARRSGARRVVVVSYLLAEGLFQERLRACGADLVTPPLGEHPGLARLIAGRFRSAIRCRLGSRRMQRMPN</sequence>
<gene>
    <name evidence="3" type="ORF">A4G28_15625</name>
</gene>
<name>A0A164DGP6_9MYCO</name>
<organism evidence="3 4">
    <name type="scientific">Mycobacterium ostraviense</name>
    <dbReference type="NCBI Taxonomy" id="2738409"/>
    <lineage>
        <taxon>Bacteria</taxon>
        <taxon>Bacillati</taxon>
        <taxon>Actinomycetota</taxon>
        <taxon>Actinomycetes</taxon>
        <taxon>Mycobacteriales</taxon>
        <taxon>Mycobacteriaceae</taxon>
        <taxon>Mycobacterium</taxon>
    </lineage>
</organism>
<evidence type="ECO:0000256" key="2">
    <source>
        <dbReference type="ARBA" id="ARBA00023239"/>
    </source>
</evidence>
<dbReference type="SUPFAM" id="SSF53800">
    <property type="entry name" value="Chelatase"/>
    <property type="match status" value="1"/>
</dbReference>
<evidence type="ECO:0000256" key="1">
    <source>
        <dbReference type="ARBA" id="ARBA00022723"/>
    </source>
</evidence>